<name>A0A8C5HMD5_GOUWI</name>
<organism evidence="9 10">
    <name type="scientific">Gouania willdenowi</name>
    <name type="common">Blunt-snouted clingfish</name>
    <name type="synonym">Lepadogaster willdenowi</name>
    <dbReference type="NCBI Taxonomy" id="441366"/>
    <lineage>
        <taxon>Eukaryota</taxon>
        <taxon>Metazoa</taxon>
        <taxon>Chordata</taxon>
        <taxon>Craniata</taxon>
        <taxon>Vertebrata</taxon>
        <taxon>Euteleostomi</taxon>
        <taxon>Actinopterygii</taxon>
        <taxon>Neopterygii</taxon>
        <taxon>Teleostei</taxon>
        <taxon>Neoteleostei</taxon>
        <taxon>Acanthomorphata</taxon>
        <taxon>Ovalentaria</taxon>
        <taxon>Blenniimorphae</taxon>
        <taxon>Blenniiformes</taxon>
        <taxon>Gobiesocoidei</taxon>
        <taxon>Gobiesocidae</taxon>
        <taxon>Gobiesocinae</taxon>
        <taxon>Gouania</taxon>
    </lineage>
</organism>
<keyword evidence="10" id="KW-1185">Reference proteome</keyword>
<feature type="compositionally biased region" description="Basic residues" evidence="7">
    <location>
        <begin position="146"/>
        <end position="155"/>
    </location>
</feature>
<dbReference type="GO" id="GO:0030214">
    <property type="term" value="P:hyaluronan catabolic process"/>
    <property type="evidence" value="ECO:0007669"/>
    <property type="project" value="TreeGrafter"/>
</dbReference>
<proteinExistence type="inferred from homology"/>
<dbReference type="Proteomes" id="UP000694680">
    <property type="component" value="Chromosome 6"/>
</dbReference>
<evidence type="ECO:0000256" key="2">
    <source>
        <dbReference type="ARBA" id="ARBA00008871"/>
    </source>
</evidence>
<feature type="signal peptide" evidence="8">
    <location>
        <begin position="1"/>
        <end position="25"/>
    </location>
</feature>
<dbReference type="PANTHER" id="PTHR11769:SF20">
    <property type="entry name" value="HYALURONIDASE PH-20"/>
    <property type="match status" value="1"/>
</dbReference>
<dbReference type="PANTHER" id="PTHR11769">
    <property type="entry name" value="HYALURONIDASE"/>
    <property type="match status" value="1"/>
</dbReference>
<evidence type="ECO:0000256" key="6">
    <source>
        <dbReference type="RuleBase" id="RU610713"/>
    </source>
</evidence>
<keyword evidence="4" id="KW-1015">Disulfide bond</keyword>
<dbReference type="EC" id="3.2.1.35" evidence="6"/>
<keyword evidence="5 6" id="KW-0326">Glycosidase</keyword>
<evidence type="ECO:0000256" key="3">
    <source>
        <dbReference type="ARBA" id="ARBA00022801"/>
    </source>
</evidence>
<evidence type="ECO:0000256" key="4">
    <source>
        <dbReference type="ARBA" id="ARBA00023157"/>
    </source>
</evidence>
<dbReference type="InterPro" id="IPR018155">
    <property type="entry name" value="Hyaluronidase"/>
</dbReference>
<keyword evidence="3 6" id="KW-0378">Hydrolase</keyword>
<feature type="compositionally biased region" description="Low complexity" evidence="7">
    <location>
        <begin position="46"/>
        <end position="55"/>
    </location>
</feature>
<feature type="region of interest" description="Disordered" evidence="7">
    <location>
        <begin position="96"/>
        <end position="116"/>
    </location>
</feature>
<comment type="catalytic activity">
    <reaction evidence="1 6">
        <text>Random hydrolysis of (1-&gt;4)-linkages between N-acetyl-beta-D-glucosamine and D-glucuronate residues in hyaluronate.</text>
        <dbReference type="EC" id="3.2.1.35"/>
    </reaction>
</comment>
<dbReference type="GO" id="GO:0005975">
    <property type="term" value="P:carbohydrate metabolic process"/>
    <property type="evidence" value="ECO:0007669"/>
    <property type="project" value="InterPro"/>
</dbReference>
<accession>A0A8C5HMD5</accession>
<dbReference type="AlphaFoldDB" id="A0A8C5HMD5"/>
<reference evidence="9" key="3">
    <citation type="submission" date="2025-09" db="UniProtKB">
        <authorList>
            <consortium name="Ensembl"/>
        </authorList>
    </citation>
    <scope>IDENTIFICATION</scope>
</reference>
<dbReference type="Ensembl" id="ENSGWIT00000051661.1">
    <property type="protein sequence ID" value="ENSGWIP00000047762.1"/>
    <property type="gene ID" value="ENSGWIG00000023478.1"/>
</dbReference>
<dbReference type="Pfam" id="PF01630">
    <property type="entry name" value="Glyco_hydro_56"/>
    <property type="match status" value="1"/>
</dbReference>
<feature type="region of interest" description="Disordered" evidence="7">
    <location>
        <begin position="33"/>
        <end position="55"/>
    </location>
</feature>
<evidence type="ECO:0000313" key="9">
    <source>
        <dbReference type="Ensembl" id="ENSGWIP00000047762.1"/>
    </source>
</evidence>
<keyword evidence="8" id="KW-0732">Signal</keyword>
<dbReference type="InterPro" id="IPR017853">
    <property type="entry name" value="GH"/>
</dbReference>
<evidence type="ECO:0000256" key="5">
    <source>
        <dbReference type="ARBA" id="ARBA00023295"/>
    </source>
</evidence>
<evidence type="ECO:0000256" key="8">
    <source>
        <dbReference type="SAM" id="SignalP"/>
    </source>
</evidence>
<dbReference type="SUPFAM" id="SSF51445">
    <property type="entry name" value="(Trans)glycosidases"/>
    <property type="match status" value="1"/>
</dbReference>
<sequence length="690" mass="77525">MLLILPHLTFLAALTVSLWPDLTIASPKPPHAASADFPTLKNSADTTSAAPTSTPIKSKDFINSQLSNFSVITLLNSVSYTSVLSKQLSFRHVSPLSSSEEQKLNKKGSLHLHHQHVPPSSLNHIWQKFPQTLKHEISSHKPSLPRLHKTHKPPLSKKSPSPLYSTQLSPFESLHTTVSSFSPSNKGLLSLSFANTSPKPLFPLPTSSPHTSAILSSLTSGGSQPTQPAHTATRIPFPPQTTHPLFDHHPFIVTWNIPDLVCNRHNIPLDTSPFRGVTTPAKVPGQFLSLFYTDRLGFYPHVDPKGKKQVYGGIPQKVNMKASVNKARADIKYYIPSKGLAVIDWEEWRPLWDRNWGRKRVYQTLSVSHAQQMNHSLTRQQVTEKAKHQFQEAARRVMSGMLSVGRTLRPNYHWGFYLFPNCYNHGWQGPGYTGECSEEVRRQNDELLWLWESSSAFYPSVYLQASLADCLNAALMVRNRVQEALRVSALPGRNTTSPVFVYMRPVFVDQNRRFLSQRDLISTIGESAAVGASGAVLWGASADYNDKALSSYLDSTLNPYIINVTAAAQLCSNYLCRGNGRCVRKNYNSPHYLHLNPDSFRVLRVQKRFLVLGRPTLAELKTLSRSFTCQCYKGLSCTPRTYTELTKALMFKSKQESYNKPDTLTKAESDKNKQARITKDYTKKNAISRW</sequence>
<feature type="chain" id="PRO_5034029048" description="Hyaluronidase" evidence="8">
    <location>
        <begin position="26"/>
        <end position="690"/>
    </location>
</feature>
<feature type="compositionally biased region" description="Basic residues" evidence="7">
    <location>
        <begin position="105"/>
        <end position="116"/>
    </location>
</feature>
<gene>
    <name evidence="9" type="primary">LOC114465510</name>
</gene>
<evidence type="ECO:0000256" key="1">
    <source>
        <dbReference type="ARBA" id="ARBA00000251"/>
    </source>
</evidence>
<evidence type="ECO:0000256" key="7">
    <source>
        <dbReference type="SAM" id="MobiDB-lite"/>
    </source>
</evidence>
<dbReference type="FunFam" id="3.20.20.70:FF:000065">
    <property type="entry name" value="Hyaluronidase"/>
    <property type="match status" value="1"/>
</dbReference>
<feature type="region of interest" description="Disordered" evidence="7">
    <location>
        <begin position="137"/>
        <end position="163"/>
    </location>
</feature>
<protein>
    <recommendedName>
        <fullName evidence="6">Hyaluronidase</fullName>
        <ecNumber evidence="6">3.2.1.35</ecNumber>
    </recommendedName>
</protein>
<dbReference type="GO" id="GO:0001669">
    <property type="term" value="C:acrosomal vesicle"/>
    <property type="evidence" value="ECO:0007669"/>
    <property type="project" value="TreeGrafter"/>
</dbReference>
<evidence type="ECO:0000313" key="10">
    <source>
        <dbReference type="Proteomes" id="UP000694680"/>
    </source>
</evidence>
<dbReference type="PRINTS" id="PR00846">
    <property type="entry name" value="GLHYDRLASE56"/>
</dbReference>
<comment type="similarity">
    <text evidence="2 6">Belongs to the glycosyl hydrolase 56 family.</text>
</comment>
<dbReference type="Gene3D" id="3.20.20.70">
    <property type="entry name" value="Aldolase class I"/>
    <property type="match status" value="1"/>
</dbReference>
<dbReference type="GO" id="GO:0004415">
    <property type="term" value="F:hyalurononglucosaminidase activity"/>
    <property type="evidence" value="ECO:0007669"/>
    <property type="project" value="UniProtKB-UniRule"/>
</dbReference>
<dbReference type="InterPro" id="IPR013785">
    <property type="entry name" value="Aldolase_TIM"/>
</dbReference>
<reference evidence="9" key="2">
    <citation type="submission" date="2025-08" db="UniProtKB">
        <authorList>
            <consortium name="Ensembl"/>
        </authorList>
    </citation>
    <scope>IDENTIFICATION</scope>
</reference>
<reference evidence="9" key="1">
    <citation type="submission" date="2020-06" db="EMBL/GenBank/DDBJ databases">
        <authorList>
            <consortium name="Wellcome Sanger Institute Data Sharing"/>
        </authorList>
    </citation>
    <scope>NUCLEOTIDE SEQUENCE [LARGE SCALE GENOMIC DNA]</scope>
</reference>